<dbReference type="InterPro" id="IPR050312">
    <property type="entry name" value="IolE/XylAMocC-like"/>
</dbReference>
<evidence type="ECO:0000313" key="2">
    <source>
        <dbReference type="EMBL" id="ORX09674.1"/>
    </source>
</evidence>
<dbReference type="RefSeq" id="WP_085148492.1">
    <property type="nucleotide sequence ID" value="NZ_JACKUA010000028.1"/>
</dbReference>
<dbReference type="InterPro" id="IPR013022">
    <property type="entry name" value="Xyl_isomerase-like_TIM-brl"/>
</dbReference>
<dbReference type="PANTHER" id="PTHR12110:SF41">
    <property type="entry name" value="INOSOSE DEHYDRATASE"/>
    <property type="match status" value="1"/>
</dbReference>
<name>A0A1X2EU19_9MYCO</name>
<dbReference type="PANTHER" id="PTHR12110">
    <property type="entry name" value="HYDROXYPYRUVATE ISOMERASE"/>
    <property type="match status" value="1"/>
</dbReference>
<dbReference type="Gene3D" id="3.20.20.150">
    <property type="entry name" value="Divalent-metal-dependent TIM barrel enzymes"/>
    <property type="match status" value="1"/>
</dbReference>
<dbReference type="AlphaFoldDB" id="A0A1X2EU19"/>
<protein>
    <submittedName>
        <fullName evidence="2">2-keto-myo-inositol dehydratase</fullName>
    </submittedName>
</protein>
<proteinExistence type="predicted"/>
<dbReference type="Proteomes" id="UP000193964">
    <property type="component" value="Unassembled WGS sequence"/>
</dbReference>
<accession>A0A1X2EU19</accession>
<dbReference type="OrthoDB" id="104997at2"/>
<feature type="domain" description="Xylose isomerase-like TIM barrel" evidence="1">
    <location>
        <begin position="30"/>
        <end position="278"/>
    </location>
</feature>
<evidence type="ECO:0000259" key="1">
    <source>
        <dbReference type="Pfam" id="PF01261"/>
    </source>
</evidence>
<reference evidence="2 3" key="1">
    <citation type="submission" date="2016-01" db="EMBL/GenBank/DDBJ databases">
        <title>The new phylogeny of the genus Mycobacterium.</title>
        <authorList>
            <person name="Tarcisio F."/>
            <person name="Conor M."/>
            <person name="Antonella G."/>
            <person name="Elisabetta G."/>
            <person name="Giulia F.S."/>
            <person name="Sara T."/>
            <person name="Anna F."/>
            <person name="Clotilde B."/>
            <person name="Roberto B."/>
            <person name="Veronica D.S."/>
            <person name="Fabio R."/>
            <person name="Monica P."/>
            <person name="Olivier J."/>
            <person name="Enrico T."/>
            <person name="Nicola S."/>
        </authorList>
    </citation>
    <scope>NUCLEOTIDE SEQUENCE [LARGE SCALE GENOMIC DNA]</scope>
    <source>
        <strain evidence="2 3">ATCC 700010</strain>
    </source>
</reference>
<evidence type="ECO:0000313" key="3">
    <source>
        <dbReference type="Proteomes" id="UP000193964"/>
    </source>
</evidence>
<dbReference type="Pfam" id="PF01261">
    <property type="entry name" value="AP_endonuc_2"/>
    <property type="match status" value="1"/>
</dbReference>
<comment type="caution">
    <text evidence="2">The sequence shown here is derived from an EMBL/GenBank/DDBJ whole genome shotgun (WGS) entry which is preliminary data.</text>
</comment>
<sequence length="310" mass="34357">MSTILVGSAPDSWGVWFPDDPQQTPYTRFLDEVAASGYEWIELGPYGYLPTDPERLADELAARNLKLSAGTVFEHLHQDDSWSAVWKQIEDVAKLTAAVGGKHVVVIPEMWRDPATGAVLEDRNLTPEQWKKKTQGMNDLGKAMFEKYGVRAQYHPHADSHVDTEENVYRFLDGTDGEFVNLCLDTGHISYCGGDNIAIIERAPERIGYLHLKQVDPEVRAKVEAEDLPFGEAVKLGAMTEPPRGIPDMPPLLAAVEKLGIDVFAIVEQDMYPCDVDAPLPIAKRTRAYLGSCGVPSVKFGLPTEQENHV</sequence>
<dbReference type="SUPFAM" id="SSF51658">
    <property type="entry name" value="Xylose isomerase-like"/>
    <property type="match status" value="1"/>
</dbReference>
<dbReference type="EMBL" id="LQQA01000033">
    <property type="protein sequence ID" value="ORX09674.1"/>
    <property type="molecule type" value="Genomic_DNA"/>
</dbReference>
<dbReference type="InterPro" id="IPR036237">
    <property type="entry name" value="Xyl_isomerase-like_sf"/>
</dbReference>
<organism evidence="2 3">
    <name type="scientific">Mycolicibacterium wolinskyi</name>
    <dbReference type="NCBI Taxonomy" id="59750"/>
    <lineage>
        <taxon>Bacteria</taxon>
        <taxon>Bacillati</taxon>
        <taxon>Actinomycetota</taxon>
        <taxon>Actinomycetes</taxon>
        <taxon>Mycobacteriales</taxon>
        <taxon>Mycobacteriaceae</taxon>
        <taxon>Mycolicibacterium</taxon>
    </lineage>
</organism>
<gene>
    <name evidence="2" type="ORF">AWC31_05445</name>
</gene>